<comment type="similarity">
    <text evidence="1">Belongs to the type-I restriction system S methylase family.</text>
</comment>
<dbReference type="InterPro" id="IPR000055">
    <property type="entry name" value="Restrct_endonuc_typeI_TRD"/>
</dbReference>
<dbReference type="STRING" id="1086013.SAMN05421774_101877"/>
<protein>
    <submittedName>
        <fullName evidence="5">Type I restriction enzyme, S subunit</fullName>
    </submittedName>
</protein>
<evidence type="ECO:0000256" key="3">
    <source>
        <dbReference type="ARBA" id="ARBA00023125"/>
    </source>
</evidence>
<organism evidence="5 6">
    <name type="scientific">Gemmobacter megaterium</name>
    <dbReference type="NCBI Taxonomy" id="1086013"/>
    <lineage>
        <taxon>Bacteria</taxon>
        <taxon>Pseudomonadati</taxon>
        <taxon>Pseudomonadota</taxon>
        <taxon>Alphaproteobacteria</taxon>
        <taxon>Rhodobacterales</taxon>
        <taxon>Paracoccaceae</taxon>
        <taxon>Gemmobacter</taxon>
    </lineage>
</organism>
<dbReference type="Pfam" id="PF01420">
    <property type="entry name" value="Methylase_S"/>
    <property type="match status" value="1"/>
</dbReference>
<accession>A0A1N7L3P6</accession>
<evidence type="ECO:0000256" key="2">
    <source>
        <dbReference type="ARBA" id="ARBA00022747"/>
    </source>
</evidence>
<proteinExistence type="inferred from homology"/>
<reference evidence="5 6" key="1">
    <citation type="submission" date="2017-01" db="EMBL/GenBank/DDBJ databases">
        <authorList>
            <person name="Mah S.A."/>
            <person name="Swanson W.J."/>
            <person name="Moy G.W."/>
            <person name="Vacquier V.D."/>
        </authorList>
    </citation>
    <scope>NUCLEOTIDE SEQUENCE [LARGE SCALE GENOMIC DNA]</scope>
    <source>
        <strain evidence="5 6">DSM 26375</strain>
    </source>
</reference>
<dbReference type="Proteomes" id="UP000186141">
    <property type="component" value="Unassembled WGS sequence"/>
</dbReference>
<dbReference type="AlphaFoldDB" id="A0A1N7L3P6"/>
<evidence type="ECO:0000256" key="1">
    <source>
        <dbReference type="ARBA" id="ARBA00010923"/>
    </source>
</evidence>
<dbReference type="Gene3D" id="1.10.287.1120">
    <property type="entry name" value="Bipartite methylase S protein"/>
    <property type="match status" value="1"/>
</dbReference>
<dbReference type="InterPro" id="IPR052021">
    <property type="entry name" value="Type-I_RS_S_subunit"/>
</dbReference>
<dbReference type="InterPro" id="IPR044946">
    <property type="entry name" value="Restrct_endonuc_typeI_TRD_sf"/>
</dbReference>
<dbReference type="OrthoDB" id="512700at2"/>
<dbReference type="GO" id="GO:0003677">
    <property type="term" value="F:DNA binding"/>
    <property type="evidence" value="ECO:0007669"/>
    <property type="project" value="UniProtKB-KW"/>
</dbReference>
<dbReference type="EMBL" id="FTOT01000001">
    <property type="protein sequence ID" value="SIS68300.1"/>
    <property type="molecule type" value="Genomic_DNA"/>
</dbReference>
<sequence>MSAGGLNAFKAGLAQKLFSQKLRFKRDDGTDFPDWEEKALGDLGGFTKGKGISKADIDEGGNLPCIRYGELYTIYGERITNVMSRTSASATNLVLSEVNDVVIPASGETPIDMARACCVLVSGVALGGDINIFRGTMNGEFLSYCLTNARRREIAQIAQGNSVVHLYSAQLRQVIVPVPHPDEQRKIADALTAVDEKIAALSKKLGVLEKFRGG</sequence>
<evidence type="ECO:0000313" key="5">
    <source>
        <dbReference type="EMBL" id="SIS68300.1"/>
    </source>
</evidence>
<keyword evidence="3" id="KW-0238">DNA-binding</keyword>
<dbReference type="RefSeq" id="WP_076529008.1">
    <property type="nucleotide sequence ID" value="NZ_BMEH01000001.1"/>
</dbReference>
<dbReference type="PANTHER" id="PTHR30408:SF12">
    <property type="entry name" value="TYPE I RESTRICTION ENZYME MJAVIII SPECIFICITY SUBUNIT"/>
    <property type="match status" value="1"/>
</dbReference>
<dbReference type="SUPFAM" id="SSF116734">
    <property type="entry name" value="DNA methylase specificity domain"/>
    <property type="match status" value="1"/>
</dbReference>
<name>A0A1N7L3P6_9RHOB</name>
<keyword evidence="6" id="KW-1185">Reference proteome</keyword>
<gene>
    <name evidence="5" type="ORF">SAMN05421774_101877</name>
</gene>
<dbReference type="PANTHER" id="PTHR30408">
    <property type="entry name" value="TYPE-1 RESTRICTION ENZYME ECOKI SPECIFICITY PROTEIN"/>
    <property type="match status" value="1"/>
</dbReference>
<evidence type="ECO:0000259" key="4">
    <source>
        <dbReference type="Pfam" id="PF01420"/>
    </source>
</evidence>
<evidence type="ECO:0000313" key="6">
    <source>
        <dbReference type="Proteomes" id="UP000186141"/>
    </source>
</evidence>
<keyword evidence="2" id="KW-0680">Restriction system</keyword>
<feature type="domain" description="Type I restriction modification DNA specificity" evidence="4">
    <location>
        <begin position="34"/>
        <end position="209"/>
    </location>
</feature>
<dbReference type="Gene3D" id="3.90.220.20">
    <property type="entry name" value="DNA methylase specificity domains"/>
    <property type="match status" value="1"/>
</dbReference>
<dbReference type="GO" id="GO:0009307">
    <property type="term" value="P:DNA restriction-modification system"/>
    <property type="evidence" value="ECO:0007669"/>
    <property type="project" value="UniProtKB-KW"/>
</dbReference>